<proteinExistence type="predicted"/>
<sequence length="278" mass="31342">MYGYNRAKTMSQTAFRLLCGLRTRDKVLLGLEFCVCLTLLVLFSTAYPDRYRTKLWENGGVKGWNSNPNLRIYFFANHKEPPEIPLIWTHRLTDSNLAIAILSFVVHSARLVLLPLNFLPLWIESGYDLLLAGLWTISAAGQASGDLSDPDHTSHHPWYLTRSCGEGWASTKGFCQVAQASFCLSLIAVLLYLCRTLSHLLDLMAVGSWRREQEESRFKDVHGDDWEEHDAYYDRVSDIGDDILLGSKGREVPQVFAEALSPVLAFFPEAAGGRRGEK</sequence>
<accession>A0AA39L6D7</accession>
<dbReference type="Proteomes" id="UP001175261">
    <property type="component" value="Unassembled WGS sequence"/>
</dbReference>
<evidence type="ECO:0000313" key="2">
    <source>
        <dbReference type="EMBL" id="KAK0385534.1"/>
    </source>
</evidence>
<name>A0AA39L6D7_SARSR</name>
<organism evidence="2 3">
    <name type="scientific">Sarocladium strictum</name>
    <name type="common">Black bundle disease fungus</name>
    <name type="synonym">Acremonium strictum</name>
    <dbReference type="NCBI Taxonomy" id="5046"/>
    <lineage>
        <taxon>Eukaryota</taxon>
        <taxon>Fungi</taxon>
        <taxon>Dikarya</taxon>
        <taxon>Ascomycota</taxon>
        <taxon>Pezizomycotina</taxon>
        <taxon>Sordariomycetes</taxon>
        <taxon>Hypocreomycetidae</taxon>
        <taxon>Hypocreales</taxon>
        <taxon>Sarocladiaceae</taxon>
        <taxon>Sarocladium</taxon>
    </lineage>
</organism>
<keyword evidence="1" id="KW-0812">Transmembrane</keyword>
<keyword evidence="3" id="KW-1185">Reference proteome</keyword>
<keyword evidence="1" id="KW-1133">Transmembrane helix</keyword>
<comment type="caution">
    <text evidence="2">The sequence shown here is derived from an EMBL/GenBank/DDBJ whole genome shotgun (WGS) entry which is preliminary data.</text>
</comment>
<reference evidence="2" key="1">
    <citation type="submission" date="2022-10" db="EMBL/GenBank/DDBJ databases">
        <title>Determination and structural analysis of whole genome sequence of Sarocladium strictum F4-1.</title>
        <authorList>
            <person name="Hu L."/>
            <person name="Jiang Y."/>
        </authorList>
    </citation>
    <scope>NUCLEOTIDE SEQUENCE</scope>
    <source>
        <strain evidence="2">F4-1</strain>
    </source>
</reference>
<feature type="transmembrane region" description="Helical" evidence="1">
    <location>
        <begin position="27"/>
        <end position="47"/>
    </location>
</feature>
<gene>
    <name evidence="2" type="ORF">NLU13_6714</name>
</gene>
<evidence type="ECO:0000313" key="3">
    <source>
        <dbReference type="Proteomes" id="UP001175261"/>
    </source>
</evidence>
<dbReference type="EMBL" id="JAPDFR010000006">
    <property type="protein sequence ID" value="KAK0385534.1"/>
    <property type="molecule type" value="Genomic_DNA"/>
</dbReference>
<evidence type="ECO:0000256" key="1">
    <source>
        <dbReference type="SAM" id="Phobius"/>
    </source>
</evidence>
<dbReference type="AlphaFoldDB" id="A0AA39L6D7"/>
<keyword evidence="1" id="KW-0472">Membrane</keyword>
<protein>
    <submittedName>
        <fullName evidence="2">Uncharacterized protein</fullName>
    </submittedName>
</protein>